<organism evidence="3 4">
    <name type="scientific">Kytococcus aerolatus</name>
    <dbReference type="NCBI Taxonomy" id="592308"/>
    <lineage>
        <taxon>Bacteria</taxon>
        <taxon>Bacillati</taxon>
        <taxon>Actinomycetota</taxon>
        <taxon>Actinomycetes</taxon>
        <taxon>Micrococcales</taxon>
        <taxon>Kytococcaceae</taxon>
        <taxon>Kytococcus</taxon>
    </lineage>
</organism>
<evidence type="ECO:0000259" key="2">
    <source>
        <dbReference type="Pfam" id="PF01035"/>
    </source>
</evidence>
<dbReference type="GO" id="GO:0003824">
    <property type="term" value="F:catalytic activity"/>
    <property type="evidence" value="ECO:0007669"/>
    <property type="project" value="InterPro"/>
</dbReference>
<dbReference type="RefSeq" id="WP_088817938.1">
    <property type="nucleotide sequence ID" value="NZ_FYEZ01000001.1"/>
</dbReference>
<evidence type="ECO:0000313" key="4">
    <source>
        <dbReference type="Proteomes" id="UP000198122"/>
    </source>
</evidence>
<dbReference type="AlphaFoldDB" id="A0A212TD90"/>
<accession>A0A212TD90</accession>
<dbReference type="InterPro" id="IPR036217">
    <property type="entry name" value="MethylDNA_cys_MeTrfase_DNAb"/>
</dbReference>
<dbReference type="PANTHER" id="PTHR42942:SF1">
    <property type="entry name" value="ALKYLTRANSFERASE-LIKE PROTEIN 1"/>
    <property type="match status" value="1"/>
</dbReference>
<keyword evidence="4" id="KW-1185">Reference proteome</keyword>
<evidence type="ECO:0000313" key="3">
    <source>
        <dbReference type="EMBL" id="SNC64047.1"/>
    </source>
</evidence>
<dbReference type="InterPro" id="IPR014048">
    <property type="entry name" value="MethylDNA_cys_MeTrfase_DNA-bd"/>
</dbReference>
<dbReference type="GO" id="GO:0006281">
    <property type="term" value="P:DNA repair"/>
    <property type="evidence" value="ECO:0007669"/>
    <property type="project" value="InterPro"/>
</dbReference>
<dbReference type="Pfam" id="PF01035">
    <property type="entry name" value="DNA_binding_1"/>
    <property type="match status" value="1"/>
</dbReference>
<reference evidence="3 4" key="1">
    <citation type="submission" date="2017-06" db="EMBL/GenBank/DDBJ databases">
        <authorList>
            <person name="Kim H.J."/>
            <person name="Triplett B.A."/>
        </authorList>
    </citation>
    <scope>NUCLEOTIDE SEQUENCE [LARGE SCALE GENOMIC DNA]</scope>
    <source>
        <strain evidence="3 4">DSM 22179</strain>
    </source>
</reference>
<keyword evidence="1" id="KW-0227">DNA damage</keyword>
<keyword evidence="3" id="KW-0238">DNA-binding</keyword>
<dbReference type="GO" id="GO:0003677">
    <property type="term" value="F:DNA binding"/>
    <property type="evidence" value="ECO:0007669"/>
    <property type="project" value="UniProtKB-KW"/>
</dbReference>
<dbReference type="InterPro" id="IPR052520">
    <property type="entry name" value="ATL_DNA_repair"/>
</dbReference>
<dbReference type="Gene3D" id="1.10.10.10">
    <property type="entry name" value="Winged helix-like DNA-binding domain superfamily/Winged helix DNA-binding domain"/>
    <property type="match status" value="1"/>
</dbReference>
<name>A0A212TD90_9MICO</name>
<proteinExistence type="predicted"/>
<dbReference type="OrthoDB" id="9132167at2"/>
<dbReference type="PANTHER" id="PTHR42942">
    <property type="entry name" value="6-O-METHYLGUANINE DNA METHYLTRANSFERASE"/>
    <property type="match status" value="1"/>
</dbReference>
<feature type="domain" description="Methylated-DNA-[protein]-cysteine S-methyltransferase DNA binding" evidence="2">
    <location>
        <begin position="7"/>
        <end position="62"/>
    </location>
</feature>
<dbReference type="SUPFAM" id="SSF46767">
    <property type="entry name" value="Methylated DNA-protein cysteine methyltransferase, C-terminal domain"/>
    <property type="match status" value="1"/>
</dbReference>
<evidence type="ECO:0000256" key="1">
    <source>
        <dbReference type="ARBA" id="ARBA00022763"/>
    </source>
</evidence>
<protein>
    <submittedName>
        <fullName evidence="3">Alkylated DNA nucleotide flippase Atl1, participates in nucleotide excision repair, Ada-like DNA-binding domain</fullName>
    </submittedName>
</protein>
<dbReference type="Proteomes" id="UP000198122">
    <property type="component" value="Unassembled WGS sequence"/>
</dbReference>
<dbReference type="InterPro" id="IPR036388">
    <property type="entry name" value="WH-like_DNA-bd_sf"/>
</dbReference>
<dbReference type="EMBL" id="FYEZ01000001">
    <property type="protein sequence ID" value="SNC64047.1"/>
    <property type="molecule type" value="Genomic_DNA"/>
</dbReference>
<gene>
    <name evidence="3" type="ORF">SAMN05445756_1032</name>
</gene>
<sequence length="116" mass="12341">MDDLLVEQVLRCVELVPAGHVVSYGDVAAVVGTGPRQVGAVMAAWGHEVAWWRVTTATGGLRPDLLARALPHWVNEGITLRPHGRGCRIERHRPDLGALAAAWAEAAADLPPRGSA</sequence>